<dbReference type="PANTHER" id="PTHR42643:SF33">
    <property type="entry name" value="GLUTAMATE RECEPTOR 2-LIKE PROTEIN"/>
    <property type="match status" value="1"/>
</dbReference>
<evidence type="ECO:0000256" key="5">
    <source>
        <dbReference type="ARBA" id="ARBA00022989"/>
    </source>
</evidence>
<keyword evidence="3" id="KW-1003">Cell membrane</keyword>
<dbReference type="AlphaFoldDB" id="A0A2S2P2H2"/>
<dbReference type="InterPro" id="IPR001320">
    <property type="entry name" value="Iontro_rcpt_C"/>
</dbReference>
<dbReference type="GO" id="GO:0050906">
    <property type="term" value="P:detection of stimulus involved in sensory perception"/>
    <property type="evidence" value="ECO:0007669"/>
    <property type="project" value="UniProtKB-ARBA"/>
</dbReference>
<dbReference type="Pfam" id="PF00060">
    <property type="entry name" value="Lig_chan"/>
    <property type="match status" value="1"/>
</dbReference>
<evidence type="ECO:0000313" key="11">
    <source>
        <dbReference type="EMBL" id="MBY23106.1"/>
    </source>
</evidence>
<evidence type="ECO:0000259" key="10">
    <source>
        <dbReference type="Pfam" id="PF00060"/>
    </source>
</evidence>
<keyword evidence="6 9" id="KW-0472">Membrane</keyword>
<name>A0A2S2P2H2_SCHGA</name>
<feature type="transmembrane region" description="Helical" evidence="9">
    <location>
        <begin position="196"/>
        <end position="220"/>
    </location>
</feature>
<reference evidence="11" key="1">
    <citation type="submission" date="2018-04" db="EMBL/GenBank/DDBJ databases">
        <title>Transcriptome of Schizaphis graminum biotype I.</title>
        <authorList>
            <person name="Scully E.D."/>
            <person name="Geib S.M."/>
            <person name="Palmer N.A."/>
            <person name="Koch K."/>
            <person name="Bradshaw J."/>
            <person name="Heng-Moss T."/>
            <person name="Sarath G."/>
        </authorList>
    </citation>
    <scope>NUCLEOTIDE SEQUENCE</scope>
</reference>
<dbReference type="Gene3D" id="1.10.287.70">
    <property type="match status" value="1"/>
</dbReference>
<evidence type="ECO:0000256" key="4">
    <source>
        <dbReference type="ARBA" id="ARBA00022692"/>
    </source>
</evidence>
<dbReference type="GO" id="GO:0005886">
    <property type="term" value="C:plasma membrane"/>
    <property type="evidence" value="ECO:0007669"/>
    <property type="project" value="UniProtKB-SubCell"/>
</dbReference>
<evidence type="ECO:0000256" key="9">
    <source>
        <dbReference type="SAM" id="Phobius"/>
    </source>
</evidence>
<feature type="transmembrane region" description="Helical" evidence="9">
    <location>
        <begin position="133"/>
        <end position="153"/>
    </location>
</feature>
<keyword evidence="5 9" id="KW-1133">Transmembrane helix</keyword>
<keyword evidence="8" id="KW-0325">Glycoprotein</keyword>
<dbReference type="EMBL" id="GGMR01010487">
    <property type="protein sequence ID" value="MBY23106.1"/>
    <property type="molecule type" value="Transcribed_RNA"/>
</dbReference>
<proteinExistence type="inferred from homology"/>
<dbReference type="PANTHER" id="PTHR42643">
    <property type="entry name" value="IONOTROPIC RECEPTOR 20A-RELATED"/>
    <property type="match status" value="1"/>
</dbReference>
<dbReference type="Gene3D" id="3.40.190.10">
    <property type="entry name" value="Periplasmic binding protein-like II"/>
    <property type="match status" value="1"/>
</dbReference>
<evidence type="ECO:0000256" key="6">
    <source>
        <dbReference type="ARBA" id="ARBA00023136"/>
    </source>
</evidence>
<evidence type="ECO:0000256" key="3">
    <source>
        <dbReference type="ARBA" id="ARBA00022475"/>
    </source>
</evidence>
<keyword evidence="4 9" id="KW-0812">Transmembrane</keyword>
<dbReference type="SUPFAM" id="SSF53850">
    <property type="entry name" value="Periplasmic binding protein-like II"/>
    <property type="match status" value="1"/>
</dbReference>
<feature type="domain" description="Ionotropic glutamate receptor C-terminal" evidence="10">
    <location>
        <begin position="132"/>
        <end position="235"/>
    </location>
</feature>
<organism evidence="11">
    <name type="scientific">Schizaphis graminum</name>
    <name type="common">Green bug aphid</name>
    <dbReference type="NCBI Taxonomy" id="13262"/>
    <lineage>
        <taxon>Eukaryota</taxon>
        <taxon>Metazoa</taxon>
        <taxon>Ecdysozoa</taxon>
        <taxon>Arthropoda</taxon>
        <taxon>Hexapoda</taxon>
        <taxon>Insecta</taxon>
        <taxon>Pterygota</taxon>
        <taxon>Neoptera</taxon>
        <taxon>Paraneoptera</taxon>
        <taxon>Hemiptera</taxon>
        <taxon>Sternorrhyncha</taxon>
        <taxon>Aphidomorpha</taxon>
        <taxon>Aphidoidea</taxon>
        <taxon>Aphididae</taxon>
        <taxon>Aphidini</taxon>
        <taxon>Schizaphis</taxon>
    </lineage>
</organism>
<dbReference type="InterPro" id="IPR052192">
    <property type="entry name" value="Insect_Ionotropic_Sensory_Rcpt"/>
</dbReference>
<keyword evidence="7" id="KW-0675">Receptor</keyword>
<feature type="transmembrane region" description="Helical" evidence="9">
    <location>
        <begin position="165"/>
        <end position="184"/>
    </location>
</feature>
<evidence type="ECO:0000256" key="7">
    <source>
        <dbReference type="ARBA" id="ARBA00023170"/>
    </source>
</evidence>
<evidence type="ECO:0000256" key="8">
    <source>
        <dbReference type="ARBA" id="ARBA00023180"/>
    </source>
</evidence>
<accession>A0A2S2P2H2</accession>
<protein>
    <recommendedName>
        <fullName evidence="10">Ionotropic glutamate receptor C-terminal domain-containing protein</fullName>
    </recommendedName>
</protein>
<comment type="subcellular location">
    <subcellularLocation>
        <location evidence="1">Cell membrane</location>
        <topology evidence="1">Multi-pass membrane protein</topology>
    </subcellularLocation>
</comment>
<evidence type="ECO:0000256" key="1">
    <source>
        <dbReference type="ARBA" id="ARBA00004651"/>
    </source>
</evidence>
<comment type="similarity">
    <text evidence="2">Belongs to the glutamate-gated ion channel (TC 1.A.10.1) family.</text>
</comment>
<evidence type="ECO:0000256" key="2">
    <source>
        <dbReference type="ARBA" id="ARBA00008685"/>
    </source>
</evidence>
<sequence>MCFSNAMRIYQILEPNSFHGWDKPILTHNLDAFAHMHYAICKVLAEQLNFTLNLTVSSDYGWNYGNGTYSGLIGQLQREEIEFTAAGALMRSDRMDVGDLTVGTFVARTVAIYKQPPLSSVNNIFTLPFVPNVWKVMFVVMSAFAVALIFLTWTSNWLHGIEMKFSIVLDTVILVFAAICQQGLSVAAAHSIPTRIATFTLFLCAVFLFTSYAACIVVLLQSASRTINTIADLADKPITFSAQDTRHNYIYFNV</sequence>
<gene>
    <name evidence="11" type="ORF">g.1822</name>
</gene>
<dbReference type="GO" id="GO:0015276">
    <property type="term" value="F:ligand-gated monoatomic ion channel activity"/>
    <property type="evidence" value="ECO:0007669"/>
    <property type="project" value="InterPro"/>
</dbReference>